<evidence type="ECO:0000256" key="1">
    <source>
        <dbReference type="SAM" id="SignalP"/>
    </source>
</evidence>
<dbReference type="RefSeq" id="WP_269421749.1">
    <property type="nucleotide sequence ID" value="NZ_JAPWGY010000001.1"/>
</dbReference>
<feature type="signal peptide" evidence="1">
    <location>
        <begin position="1"/>
        <end position="23"/>
    </location>
</feature>
<protein>
    <submittedName>
        <fullName evidence="2">Uncharacterized protein</fullName>
    </submittedName>
</protein>
<name>A0ABT4LEM1_9PROT</name>
<dbReference type="InterPro" id="IPR029045">
    <property type="entry name" value="ClpP/crotonase-like_dom_sf"/>
</dbReference>
<keyword evidence="1" id="KW-0732">Signal</keyword>
<organism evidence="2 3">
    <name type="scientific">Kiloniella laminariae</name>
    <dbReference type="NCBI Taxonomy" id="454162"/>
    <lineage>
        <taxon>Bacteria</taxon>
        <taxon>Pseudomonadati</taxon>
        <taxon>Pseudomonadota</taxon>
        <taxon>Alphaproteobacteria</taxon>
        <taxon>Rhodospirillales</taxon>
        <taxon>Kiloniellaceae</taxon>
        <taxon>Kiloniella</taxon>
    </lineage>
</organism>
<comment type="caution">
    <text evidence="2">The sequence shown here is derived from an EMBL/GenBank/DDBJ whole genome shotgun (WGS) entry which is preliminary data.</text>
</comment>
<reference evidence="2" key="1">
    <citation type="submission" date="2022-12" db="EMBL/GenBank/DDBJ databases">
        <title>Bacterial isolates from different developmental stages of Nematostella vectensis.</title>
        <authorList>
            <person name="Fraune S."/>
        </authorList>
    </citation>
    <scope>NUCLEOTIDE SEQUENCE</scope>
    <source>
        <strain evidence="2">G21630-S1</strain>
    </source>
</reference>
<dbReference type="EMBL" id="JAPWGY010000001">
    <property type="protein sequence ID" value="MCZ4279548.1"/>
    <property type="molecule type" value="Genomic_DNA"/>
</dbReference>
<evidence type="ECO:0000313" key="3">
    <source>
        <dbReference type="Proteomes" id="UP001069802"/>
    </source>
</evidence>
<accession>A0ABT4LEM1</accession>
<dbReference type="Proteomes" id="UP001069802">
    <property type="component" value="Unassembled WGS sequence"/>
</dbReference>
<keyword evidence="3" id="KW-1185">Reference proteome</keyword>
<dbReference type="Gene3D" id="3.90.226.10">
    <property type="entry name" value="2-enoyl-CoA Hydratase, Chain A, domain 1"/>
    <property type="match status" value="1"/>
</dbReference>
<feature type="chain" id="PRO_5045917469" evidence="1">
    <location>
        <begin position="24"/>
        <end position="214"/>
    </location>
</feature>
<proteinExistence type="predicted"/>
<sequence>MGRLVIRLWAAFLVVLLSAPAQALEYRIGKSSDSTIVLAEGDFEEGDSERLERLLRNSKDKPHTVWLVSDGGIAFEGMLVGETIRANRMATHVPDKVDCASACVLAFLGGVIRSKSPRARIGVHMASGMFNEDYVAKLKELLLDPEIKLDNRIQLIIMISEQNAARIMADMANYVQKMGVSLELLFPSTETDHVKIHWLSNRELKDYNVINIVN</sequence>
<dbReference type="SUPFAM" id="SSF52096">
    <property type="entry name" value="ClpP/crotonase"/>
    <property type="match status" value="1"/>
</dbReference>
<evidence type="ECO:0000313" key="2">
    <source>
        <dbReference type="EMBL" id="MCZ4279548.1"/>
    </source>
</evidence>
<gene>
    <name evidence="2" type="ORF">O4H49_02085</name>
</gene>